<accession>A0ABQ6IU68</accession>
<keyword evidence="3" id="KW-0489">Methyltransferase</keyword>
<dbReference type="RefSeq" id="WP_284303992.1">
    <property type="nucleotide sequence ID" value="NZ_BSUO01000001.1"/>
</dbReference>
<dbReference type="Proteomes" id="UP001157126">
    <property type="component" value="Unassembled WGS sequence"/>
</dbReference>
<dbReference type="PANTHER" id="PTHR42912">
    <property type="entry name" value="METHYLTRANSFERASE"/>
    <property type="match status" value="1"/>
</dbReference>
<dbReference type="PANTHER" id="PTHR42912:SF95">
    <property type="entry name" value="METHYLTRANSFERASE TYPE 11 DOMAIN-CONTAINING PROTEIN"/>
    <property type="match status" value="1"/>
</dbReference>
<dbReference type="Gene3D" id="3.40.50.150">
    <property type="entry name" value="Vaccinia Virus protein VP39"/>
    <property type="match status" value="1"/>
</dbReference>
<dbReference type="EMBL" id="BSUO01000001">
    <property type="protein sequence ID" value="GMA40259.1"/>
    <property type="molecule type" value="Genomic_DNA"/>
</dbReference>
<comment type="caution">
    <text evidence="3">The sequence shown here is derived from an EMBL/GenBank/DDBJ whole genome shotgun (WGS) entry which is preliminary data.</text>
</comment>
<sequence>MSEPTTSIPLRPTGRRGPPEQQMQGHWLLATLGKRVLRPGGLALTRRLLQAAAPGAGDRIVEFGPGVGRTATVLLAAEPTTYVAVDPNPEGSAALTAVLARHPQARLEVRDAADTGLPTGQADLVVGEAMLSMHDQKTKDSIVAEAARLLGPGGRYAIHELERIEDAGTRSGAPVGGPGDPVSREISRTIKVGARPLTLQGWQTLLEAHGLEIVWTAHAPMRLLEPTRVFADEGVIGATRFFVNVARNKPARERVLAMRKSFRDNRAQLGAIAIVARRRA</sequence>
<name>A0ABQ6IU68_9MICO</name>
<keyword evidence="4" id="KW-1185">Reference proteome</keyword>
<evidence type="ECO:0000259" key="2">
    <source>
        <dbReference type="Pfam" id="PF13649"/>
    </source>
</evidence>
<feature type="domain" description="Methyltransferase" evidence="2">
    <location>
        <begin position="60"/>
        <end position="154"/>
    </location>
</feature>
<evidence type="ECO:0000313" key="3">
    <source>
        <dbReference type="EMBL" id="GMA40259.1"/>
    </source>
</evidence>
<dbReference type="InterPro" id="IPR041698">
    <property type="entry name" value="Methyltransf_25"/>
</dbReference>
<feature type="region of interest" description="Disordered" evidence="1">
    <location>
        <begin position="1"/>
        <end position="22"/>
    </location>
</feature>
<reference evidence="4" key="1">
    <citation type="journal article" date="2019" name="Int. J. Syst. Evol. Microbiol.">
        <title>The Global Catalogue of Microorganisms (GCM) 10K type strain sequencing project: providing services to taxonomists for standard genome sequencing and annotation.</title>
        <authorList>
            <consortium name="The Broad Institute Genomics Platform"/>
            <consortium name="The Broad Institute Genome Sequencing Center for Infectious Disease"/>
            <person name="Wu L."/>
            <person name="Ma J."/>
        </authorList>
    </citation>
    <scope>NUCLEOTIDE SEQUENCE [LARGE SCALE GENOMIC DNA]</scope>
    <source>
        <strain evidence="4">NBRC 113072</strain>
    </source>
</reference>
<keyword evidence="3" id="KW-0808">Transferase</keyword>
<dbReference type="GO" id="GO:0008168">
    <property type="term" value="F:methyltransferase activity"/>
    <property type="evidence" value="ECO:0007669"/>
    <property type="project" value="UniProtKB-KW"/>
</dbReference>
<protein>
    <submittedName>
        <fullName evidence="3">Methyltransferase</fullName>
    </submittedName>
</protein>
<gene>
    <name evidence="3" type="ORF">GCM10025883_23040</name>
</gene>
<dbReference type="GO" id="GO:0032259">
    <property type="term" value="P:methylation"/>
    <property type="evidence" value="ECO:0007669"/>
    <property type="project" value="UniProtKB-KW"/>
</dbReference>
<dbReference type="CDD" id="cd02440">
    <property type="entry name" value="AdoMet_MTases"/>
    <property type="match status" value="1"/>
</dbReference>
<dbReference type="Pfam" id="PF13649">
    <property type="entry name" value="Methyltransf_25"/>
    <property type="match status" value="1"/>
</dbReference>
<dbReference type="InterPro" id="IPR029063">
    <property type="entry name" value="SAM-dependent_MTases_sf"/>
</dbReference>
<dbReference type="SUPFAM" id="SSF53335">
    <property type="entry name" value="S-adenosyl-L-methionine-dependent methyltransferases"/>
    <property type="match status" value="1"/>
</dbReference>
<organism evidence="3 4">
    <name type="scientific">Mobilicoccus caccae</name>
    <dbReference type="NCBI Taxonomy" id="1859295"/>
    <lineage>
        <taxon>Bacteria</taxon>
        <taxon>Bacillati</taxon>
        <taxon>Actinomycetota</taxon>
        <taxon>Actinomycetes</taxon>
        <taxon>Micrococcales</taxon>
        <taxon>Dermatophilaceae</taxon>
        <taxon>Mobilicoccus</taxon>
    </lineage>
</organism>
<evidence type="ECO:0000256" key="1">
    <source>
        <dbReference type="SAM" id="MobiDB-lite"/>
    </source>
</evidence>
<evidence type="ECO:0000313" key="4">
    <source>
        <dbReference type="Proteomes" id="UP001157126"/>
    </source>
</evidence>
<dbReference type="InterPro" id="IPR050508">
    <property type="entry name" value="Methyltransf_Superfamily"/>
</dbReference>
<proteinExistence type="predicted"/>